<dbReference type="InterPro" id="IPR005532">
    <property type="entry name" value="SUMF_dom"/>
</dbReference>
<dbReference type="Pfam" id="PF03781">
    <property type="entry name" value="FGE-sulfatase"/>
    <property type="match status" value="1"/>
</dbReference>
<name>A0A564ZGK5_9BACT</name>
<dbReference type="Gene3D" id="3.90.1580.10">
    <property type="entry name" value="paralog of FGE (formylglycine-generating enzyme)"/>
    <property type="match status" value="1"/>
</dbReference>
<evidence type="ECO:0000256" key="2">
    <source>
        <dbReference type="SAM" id="SignalP"/>
    </source>
</evidence>
<feature type="region of interest" description="Disordered" evidence="1">
    <location>
        <begin position="65"/>
        <end position="117"/>
    </location>
</feature>
<accession>A0A564ZGK5</accession>
<feature type="compositionally biased region" description="Low complexity" evidence="1">
    <location>
        <begin position="69"/>
        <end position="117"/>
    </location>
</feature>
<dbReference type="SUPFAM" id="SSF56436">
    <property type="entry name" value="C-type lectin-like"/>
    <property type="match status" value="1"/>
</dbReference>
<keyword evidence="5" id="KW-1185">Reference proteome</keyword>
<feature type="domain" description="Sulfatase-modifying factor enzyme-like" evidence="3">
    <location>
        <begin position="202"/>
        <end position="355"/>
    </location>
</feature>
<evidence type="ECO:0000256" key="1">
    <source>
        <dbReference type="SAM" id="MobiDB-lite"/>
    </source>
</evidence>
<dbReference type="AlphaFoldDB" id="A0A564ZGK5"/>
<dbReference type="GO" id="GO:0004674">
    <property type="term" value="F:protein serine/threonine kinase activity"/>
    <property type="evidence" value="ECO:0007669"/>
    <property type="project" value="UniProtKB-EC"/>
</dbReference>
<dbReference type="InterPro" id="IPR051043">
    <property type="entry name" value="Sulfatase_Mod_Factor_Kinase"/>
</dbReference>
<keyword evidence="4" id="KW-0808">Transferase</keyword>
<keyword evidence="4" id="KW-0418">Kinase</keyword>
<dbReference type="PANTHER" id="PTHR23150:SF19">
    <property type="entry name" value="FORMYLGLYCINE-GENERATING ENZYME"/>
    <property type="match status" value="1"/>
</dbReference>
<sequence length="355" mass="35021">MGRQIVFALSAAVGIGLALVAGAAWAHGGDPSRIHACVNNESGTVQIIATTGTCRQGWASLDWSITGSQGPQGLQGPAGADGAQGPVGPQGPQGLQGATGPQGPAGPTGVTGPAGPAFPITCPPDAVLVGTTCIDKYEASVWQTADAALIAKIKDGTVTLADMTGAGATQLGLAIGDLAAAGCPDTGNGCGDFYAVSIPGVTPSASITWFQAATAARNAGKRLPTNAEWQAAALGTPDTAGADDGSTTCNTDNRAPGVTATGSRSACVSDVGAFDMVGNLWEWVADWTPLSTACITDLFGSGDWNCLAGASLTAGPGALLRGGGWNEGSDAGVFAVVGSDVPWYASSGIGFRCAR</sequence>
<evidence type="ECO:0000259" key="3">
    <source>
        <dbReference type="Pfam" id="PF03781"/>
    </source>
</evidence>
<feature type="chain" id="PRO_5021798167" evidence="2">
    <location>
        <begin position="27"/>
        <end position="355"/>
    </location>
</feature>
<organism evidence="4 5">
    <name type="scientific">Candidatus Methylomirabilis lanthanidiphila</name>
    <dbReference type="NCBI Taxonomy" id="2211376"/>
    <lineage>
        <taxon>Bacteria</taxon>
        <taxon>Candidatus Methylomirabilota</taxon>
        <taxon>Candidatus Methylomirabilia</taxon>
        <taxon>Candidatus Methylomirabilales</taxon>
        <taxon>Candidatus Methylomirabilaceae</taxon>
        <taxon>Candidatus Methylomirabilis</taxon>
    </lineage>
</organism>
<dbReference type="GO" id="GO:0120147">
    <property type="term" value="F:formylglycine-generating oxidase activity"/>
    <property type="evidence" value="ECO:0007669"/>
    <property type="project" value="TreeGrafter"/>
</dbReference>
<dbReference type="EC" id="2.7.11.1" evidence="4"/>
<proteinExistence type="predicted"/>
<evidence type="ECO:0000313" key="4">
    <source>
        <dbReference type="EMBL" id="VUZ83782.1"/>
    </source>
</evidence>
<dbReference type="InterPro" id="IPR042095">
    <property type="entry name" value="SUMF_sf"/>
</dbReference>
<reference evidence="4 5" key="1">
    <citation type="submission" date="2019-07" db="EMBL/GenBank/DDBJ databases">
        <authorList>
            <person name="Cremers G."/>
        </authorList>
    </citation>
    <scope>NUCLEOTIDE SEQUENCE [LARGE SCALE GENOMIC DNA]</scope>
</reference>
<dbReference type="InterPro" id="IPR016187">
    <property type="entry name" value="CTDL_fold"/>
</dbReference>
<feature type="signal peptide" evidence="2">
    <location>
        <begin position="1"/>
        <end position="26"/>
    </location>
</feature>
<keyword evidence="2" id="KW-0732">Signal</keyword>
<dbReference type="InterPro" id="IPR008160">
    <property type="entry name" value="Collagen"/>
</dbReference>
<gene>
    <name evidence="4" type="primary">pkn1_1</name>
    <name evidence="4" type="ORF">MELA_00140</name>
</gene>
<dbReference type="Proteomes" id="UP000334340">
    <property type="component" value="Unassembled WGS sequence"/>
</dbReference>
<dbReference type="Pfam" id="PF01391">
    <property type="entry name" value="Collagen"/>
    <property type="match status" value="1"/>
</dbReference>
<dbReference type="PANTHER" id="PTHR23150">
    <property type="entry name" value="SULFATASE MODIFYING FACTOR 1, 2"/>
    <property type="match status" value="1"/>
</dbReference>
<protein>
    <submittedName>
        <fullName evidence="4">Serine/threonine-protein kinase pkn1</fullName>
        <ecNumber evidence="4">2.7.11.1</ecNumber>
    </submittedName>
</protein>
<dbReference type="EMBL" id="CABIKM010000001">
    <property type="protein sequence ID" value="VUZ83782.1"/>
    <property type="molecule type" value="Genomic_DNA"/>
</dbReference>
<evidence type="ECO:0000313" key="5">
    <source>
        <dbReference type="Proteomes" id="UP000334340"/>
    </source>
</evidence>